<evidence type="ECO:0000256" key="1">
    <source>
        <dbReference type="SAM" id="MobiDB-lite"/>
    </source>
</evidence>
<dbReference type="AlphaFoldDB" id="A0A4E0QU07"/>
<name>A0A4E0QU07_FASHE</name>
<gene>
    <name evidence="2" type="ORF">D915_011018</name>
</gene>
<organism evidence="2 3">
    <name type="scientific">Fasciola hepatica</name>
    <name type="common">Liver fluke</name>
    <dbReference type="NCBI Taxonomy" id="6192"/>
    <lineage>
        <taxon>Eukaryota</taxon>
        <taxon>Metazoa</taxon>
        <taxon>Spiralia</taxon>
        <taxon>Lophotrochozoa</taxon>
        <taxon>Platyhelminthes</taxon>
        <taxon>Trematoda</taxon>
        <taxon>Digenea</taxon>
        <taxon>Plagiorchiida</taxon>
        <taxon>Echinostomata</taxon>
        <taxon>Echinostomatoidea</taxon>
        <taxon>Fasciolidae</taxon>
        <taxon>Fasciola</taxon>
    </lineage>
</organism>
<evidence type="ECO:0000313" key="3">
    <source>
        <dbReference type="Proteomes" id="UP000230066"/>
    </source>
</evidence>
<accession>A0A4E0QU07</accession>
<keyword evidence="3" id="KW-1185">Reference proteome</keyword>
<dbReference type="EMBL" id="JXXN02017264">
    <property type="protein sequence ID" value="THD18034.1"/>
    <property type="molecule type" value="Genomic_DNA"/>
</dbReference>
<comment type="caution">
    <text evidence="2">The sequence shown here is derived from an EMBL/GenBank/DDBJ whole genome shotgun (WGS) entry which is preliminary data.</text>
</comment>
<sequence>MQKSQAKSLEDGETPTSSERLNSTDVTPILGSNLDRRSVNNRNHQPTPSVPVPDKITSGSNYNTWEKQTEIYLRVLPTNKHADLIYSLLADDAFVVVADSKIFKKVVTANTFI</sequence>
<dbReference type="Proteomes" id="UP000230066">
    <property type="component" value="Unassembled WGS sequence"/>
</dbReference>
<protein>
    <submittedName>
        <fullName evidence="2">Uncharacterized protein</fullName>
    </submittedName>
</protein>
<proteinExistence type="predicted"/>
<evidence type="ECO:0000313" key="2">
    <source>
        <dbReference type="EMBL" id="THD18034.1"/>
    </source>
</evidence>
<feature type="compositionally biased region" description="Polar residues" evidence="1">
    <location>
        <begin position="14"/>
        <end position="26"/>
    </location>
</feature>
<feature type="region of interest" description="Disordered" evidence="1">
    <location>
        <begin position="1"/>
        <end position="59"/>
    </location>
</feature>
<reference evidence="2" key="1">
    <citation type="submission" date="2019-03" db="EMBL/GenBank/DDBJ databases">
        <title>Improved annotation for the trematode Fasciola hepatica.</title>
        <authorList>
            <person name="Choi Y.-J."/>
            <person name="Martin J."/>
            <person name="Mitreva M."/>
        </authorList>
    </citation>
    <scope>NUCLEOTIDE SEQUENCE [LARGE SCALE GENOMIC DNA]</scope>
</reference>